<dbReference type="EMBL" id="CP095351">
    <property type="protein sequence ID" value="XAG86220.1"/>
    <property type="molecule type" value="Genomic_DNA"/>
</dbReference>
<organism evidence="1">
    <name type="scientific">bacterium 19MO03SA05</name>
    <dbReference type="NCBI Taxonomy" id="2920620"/>
    <lineage>
        <taxon>Bacteria</taxon>
    </lineage>
</organism>
<proteinExistence type="predicted"/>
<accession>A0AAU6VHK3</accession>
<name>A0AAU6VHK3_UNCXX</name>
<evidence type="ECO:0000313" key="1">
    <source>
        <dbReference type="EMBL" id="XAG86220.1"/>
    </source>
</evidence>
<gene>
    <name evidence="1" type="ORF">MRM63_13595</name>
</gene>
<dbReference type="AlphaFoldDB" id="A0AAU6VHK3"/>
<reference evidence="1" key="1">
    <citation type="submission" date="2022-03" db="EMBL/GenBank/DDBJ databases">
        <title>Sea Food Isolates.</title>
        <authorList>
            <person name="Li c."/>
        </authorList>
    </citation>
    <scope>NUCLEOTIDE SEQUENCE</scope>
    <source>
        <strain evidence="1">19MO03SA05</strain>
    </source>
</reference>
<sequence length="162" mass="18589">MNDQVLEEIRESLNEIKALATPVMVVTTDFTPEQERQLRECLGKHKFIDIRPFEPSQIKQCLRPEHRDIQDIVHAINVLAMANTDVLHVFISFLGHVNKLDVYANEATAKYQWGEKDQQVFDQSVYLDKEGALEKLLSIESQLTELIIEAREKAEAKAEVEA</sequence>
<protein>
    <submittedName>
        <fullName evidence="1">Uncharacterized protein</fullName>
    </submittedName>
</protein>